<dbReference type="SUPFAM" id="SSF54427">
    <property type="entry name" value="NTF2-like"/>
    <property type="match status" value="1"/>
</dbReference>
<reference evidence="2 3" key="1">
    <citation type="journal article" date="2014" name="Int. J. Syst. Evol. Microbiol.">
        <title>Solimonas terrae sp. nov., isolated from soil.</title>
        <authorList>
            <person name="Kim S.J."/>
            <person name="Moon J.Y."/>
            <person name="Weon H.Y."/>
            <person name="Ahn J.H."/>
            <person name="Chen W.M."/>
            <person name="Kwon S.W."/>
        </authorList>
    </citation>
    <scope>NUCLEOTIDE SEQUENCE [LARGE SCALE GENOMIC DNA]</scope>
    <source>
        <strain evidence="2 3">KIS83-12</strain>
    </source>
</reference>
<keyword evidence="3" id="KW-1185">Reference proteome</keyword>
<evidence type="ECO:0000313" key="3">
    <source>
        <dbReference type="Proteomes" id="UP000472676"/>
    </source>
</evidence>
<evidence type="ECO:0000259" key="1">
    <source>
        <dbReference type="Pfam" id="PF12680"/>
    </source>
</evidence>
<organism evidence="2 3">
    <name type="scientific">Solimonas terrae</name>
    <dbReference type="NCBI Taxonomy" id="1396819"/>
    <lineage>
        <taxon>Bacteria</taxon>
        <taxon>Pseudomonadati</taxon>
        <taxon>Pseudomonadota</taxon>
        <taxon>Gammaproteobacteria</taxon>
        <taxon>Nevskiales</taxon>
        <taxon>Nevskiaceae</taxon>
        <taxon>Solimonas</taxon>
    </lineage>
</organism>
<dbReference type="Gene3D" id="3.10.450.50">
    <property type="match status" value="1"/>
</dbReference>
<protein>
    <submittedName>
        <fullName evidence="2">Nuclear transport factor 2 family protein</fullName>
    </submittedName>
</protein>
<name>A0A6M2BT79_9GAMM</name>
<accession>A0A6M2BT79</accession>
<evidence type="ECO:0000313" key="2">
    <source>
        <dbReference type="EMBL" id="NGY05862.1"/>
    </source>
</evidence>
<dbReference type="Proteomes" id="UP000472676">
    <property type="component" value="Unassembled WGS sequence"/>
</dbReference>
<proteinExistence type="predicted"/>
<gene>
    <name evidence="2" type="ORF">G7Y85_13900</name>
</gene>
<sequence>MPATPEKVRSVIRQYADAWARNDRALLISLFAEDAKWIDPAGTPAFVGHAGVAAFWDFAHQETARELSPRVHRIVACGNEGILDFTMQVRVPGANQGLDLHVIDRFVLDDDGKIALACAYWDEASASAPPGMDFFAPNLDDAYDKS</sequence>
<dbReference type="EMBL" id="JAAMOW010000007">
    <property type="protein sequence ID" value="NGY05862.1"/>
    <property type="molecule type" value="Genomic_DNA"/>
</dbReference>
<comment type="caution">
    <text evidence="2">The sequence shown here is derived from an EMBL/GenBank/DDBJ whole genome shotgun (WGS) entry which is preliminary data.</text>
</comment>
<dbReference type="RefSeq" id="WP_166258208.1">
    <property type="nucleotide sequence ID" value="NZ_JAAMOW010000007.1"/>
</dbReference>
<dbReference type="AlphaFoldDB" id="A0A6M2BT79"/>
<feature type="domain" description="SnoaL-like" evidence="1">
    <location>
        <begin position="12"/>
        <end position="115"/>
    </location>
</feature>
<dbReference type="Pfam" id="PF12680">
    <property type="entry name" value="SnoaL_2"/>
    <property type="match status" value="1"/>
</dbReference>
<dbReference type="InterPro" id="IPR032710">
    <property type="entry name" value="NTF2-like_dom_sf"/>
</dbReference>
<dbReference type="InterPro" id="IPR037401">
    <property type="entry name" value="SnoaL-like"/>
</dbReference>